<dbReference type="Proteomes" id="UP000759131">
    <property type="component" value="Unassembled WGS sequence"/>
</dbReference>
<dbReference type="OrthoDB" id="417697at2759"/>
<dbReference type="SUPFAM" id="SSF53335">
    <property type="entry name" value="S-adenosyl-L-methionine-dependent methyltransferases"/>
    <property type="match status" value="1"/>
</dbReference>
<evidence type="ECO:0000259" key="5">
    <source>
        <dbReference type="Pfam" id="PF08242"/>
    </source>
</evidence>
<feature type="domain" description="Methyltransferase type 12" evidence="5">
    <location>
        <begin position="118"/>
        <end position="222"/>
    </location>
</feature>
<evidence type="ECO:0000256" key="4">
    <source>
        <dbReference type="PIRNR" id="PIRNR037755"/>
    </source>
</evidence>
<evidence type="ECO:0000313" key="7">
    <source>
        <dbReference type="Proteomes" id="UP000759131"/>
    </source>
</evidence>
<accession>A0A7R9KVT7</accession>
<dbReference type="EC" id="2.1.1.-" evidence="4"/>
<evidence type="ECO:0000313" key="6">
    <source>
        <dbReference type="EMBL" id="CAD7629970.1"/>
    </source>
</evidence>
<name>A0A7R9KVT7_9ACAR</name>
<protein>
    <recommendedName>
        <fullName evidence="4">tRNA N(3)-methylcytidine methyltransferase</fullName>
        <ecNumber evidence="4">2.1.1.-</ecNumber>
    </recommendedName>
</protein>
<evidence type="ECO:0000256" key="1">
    <source>
        <dbReference type="ARBA" id="ARBA00009725"/>
    </source>
</evidence>
<sequence length="307" mass="35868">MSETDDQSDKSGNNEKRCQFGNRYLTDESHVFQHNAWDDVEWDQSFKESIETKVRDNSANKVSDEDVKRYDQKANTFWDQFYGKHENKFFKDRHWLLTEFPELNNSDSEESKSTISILELGCGVGNTVFPVLQINSNPNLMIYCCDFSSTAISLVKSNPLYDQKRCNAFTLDITCDDWTVPFPKCSLDVVTMIFVLSAIDPNRLMQTAINRIGQYLKVGGLLLFRDYGRYDMTQVRFKSGHCLKDNFYVRGDGTRAYFFTEQEIDSMFTNAGLNKLFLRSDKRLQVNRAKQVRMYRVWVQAKYCKHE</sequence>
<dbReference type="EMBL" id="CAJPIZ010007561">
    <property type="protein sequence ID" value="CAG2110400.1"/>
    <property type="molecule type" value="Genomic_DNA"/>
</dbReference>
<dbReference type="InterPro" id="IPR029063">
    <property type="entry name" value="SAM-dependent_MTases_sf"/>
</dbReference>
<dbReference type="PANTHER" id="PTHR22809:SF11">
    <property type="entry name" value="TRNA N(3)-METHYLCYTIDINE METHYLTRANSFERASE METTL2"/>
    <property type="match status" value="1"/>
</dbReference>
<dbReference type="Gene3D" id="3.40.50.150">
    <property type="entry name" value="Vaccinia Virus protein VP39"/>
    <property type="match status" value="1"/>
</dbReference>
<keyword evidence="7" id="KW-1185">Reference proteome</keyword>
<dbReference type="PIRSF" id="PIRSF037755">
    <property type="entry name" value="Mettl2_prd"/>
    <property type="match status" value="1"/>
</dbReference>
<organism evidence="6">
    <name type="scientific">Medioppia subpectinata</name>
    <dbReference type="NCBI Taxonomy" id="1979941"/>
    <lineage>
        <taxon>Eukaryota</taxon>
        <taxon>Metazoa</taxon>
        <taxon>Ecdysozoa</taxon>
        <taxon>Arthropoda</taxon>
        <taxon>Chelicerata</taxon>
        <taxon>Arachnida</taxon>
        <taxon>Acari</taxon>
        <taxon>Acariformes</taxon>
        <taxon>Sarcoptiformes</taxon>
        <taxon>Oribatida</taxon>
        <taxon>Brachypylina</taxon>
        <taxon>Oppioidea</taxon>
        <taxon>Oppiidae</taxon>
        <taxon>Medioppia</taxon>
    </lineage>
</organism>
<comment type="similarity">
    <text evidence="1 4">Belongs to the methyltransferase superfamily. METL family.</text>
</comment>
<dbReference type="AlphaFoldDB" id="A0A7R9KVT7"/>
<dbReference type="CDD" id="cd02440">
    <property type="entry name" value="AdoMet_MTases"/>
    <property type="match status" value="1"/>
</dbReference>
<comment type="function">
    <text evidence="4">S-adenosyl-L-methionine-dependent methyltransferase.</text>
</comment>
<dbReference type="PANTHER" id="PTHR22809">
    <property type="entry name" value="METHYLTRANSFERASE-RELATED"/>
    <property type="match status" value="1"/>
</dbReference>
<dbReference type="InterPro" id="IPR026113">
    <property type="entry name" value="METTL2/6/8-like"/>
</dbReference>
<keyword evidence="3 4" id="KW-0808">Transferase</keyword>
<dbReference type="GO" id="GO:0052735">
    <property type="term" value="F:tRNA (cytidine-3-)-methyltransferase activity"/>
    <property type="evidence" value="ECO:0007669"/>
    <property type="project" value="TreeGrafter"/>
</dbReference>
<reference evidence="6" key="1">
    <citation type="submission" date="2020-11" db="EMBL/GenBank/DDBJ databases">
        <authorList>
            <person name="Tran Van P."/>
        </authorList>
    </citation>
    <scope>NUCLEOTIDE SEQUENCE</scope>
</reference>
<evidence type="ECO:0000256" key="3">
    <source>
        <dbReference type="ARBA" id="ARBA00022679"/>
    </source>
</evidence>
<dbReference type="Pfam" id="PF08242">
    <property type="entry name" value="Methyltransf_12"/>
    <property type="match status" value="1"/>
</dbReference>
<gene>
    <name evidence="6" type="ORF">OSB1V03_LOCUS10384</name>
</gene>
<dbReference type="EMBL" id="OC862136">
    <property type="protein sequence ID" value="CAD7629970.1"/>
    <property type="molecule type" value="Genomic_DNA"/>
</dbReference>
<keyword evidence="2 4" id="KW-0489">Methyltransferase</keyword>
<dbReference type="InterPro" id="IPR013217">
    <property type="entry name" value="Methyltransf_12"/>
</dbReference>
<dbReference type="GO" id="GO:0032259">
    <property type="term" value="P:methylation"/>
    <property type="evidence" value="ECO:0007669"/>
    <property type="project" value="UniProtKB-KW"/>
</dbReference>
<evidence type="ECO:0000256" key="2">
    <source>
        <dbReference type="ARBA" id="ARBA00022603"/>
    </source>
</evidence>
<proteinExistence type="inferred from homology"/>